<name>A0A8C4SBY6_ERPCA</name>
<dbReference type="AlphaFoldDB" id="A0A8C4SBY6"/>
<keyword evidence="1 6" id="KW-0732">Signal</keyword>
<dbReference type="InterPro" id="IPR036179">
    <property type="entry name" value="Ig-like_dom_sf"/>
</dbReference>
<dbReference type="Proteomes" id="UP000694620">
    <property type="component" value="Chromosome 9"/>
</dbReference>
<dbReference type="InterPro" id="IPR013783">
    <property type="entry name" value="Ig-like_fold"/>
</dbReference>
<dbReference type="GO" id="GO:0042101">
    <property type="term" value="C:T cell receptor complex"/>
    <property type="evidence" value="ECO:0007669"/>
    <property type="project" value="UniProtKB-KW"/>
</dbReference>
<keyword evidence="5" id="KW-1279">T cell receptor</keyword>
<dbReference type="InterPro" id="IPR007110">
    <property type="entry name" value="Ig-like_dom"/>
</dbReference>
<evidence type="ECO:0000256" key="4">
    <source>
        <dbReference type="ARBA" id="ARBA00023319"/>
    </source>
</evidence>
<sequence>FQSVSVFLFLSGLTLQDNVAQFPSIISESQGGETTLKCTYEYTGSSATVYLQWYKQSLPGVPQYIIQRYSSGQDKEFKERFSSELSSSNNKFSLLISPTILADSGVYYCAASYTLTDLFS</sequence>
<reference evidence="8" key="1">
    <citation type="submission" date="2021-06" db="EMBL/GenBank/DDBJ databases">
        <authorList>
            <consortium name="Wellcome Sanger Institute Data Sharing"/>
        </authorList>
    </citation>
    <scope>NUCLEOTIDE SEQUENCE [LARGE SCALE GENOMIC DNA]</scope>
</reference>
<dbReference type="SMART" id="SM00406">
    <property type="entry name" value="IGv"/>
    <property type="match status" value="1"/>
</dbReference>
<dbReference type="SMART" id="SM00409">
    <property type="entry name" value="IG"/>
    <property type="match status" value="1"/>
</dbReference>
<feature type="domain" description="Ig-like" evidence="7">
    <location>
        <begin position="17"/>
        <end position="120"/>
    </location>
</feature>
<evidence type="ECO:0000256" key="6">
    <source>
        <dbReference type="SAM" id="SignalP"/>
    </source>
</evidence>
<keyword evidence="3" id="KW-0675">Receptor</keyword>
<dbReference type="PANTHER" id="PTHR19367:SF18">
    <property type="entry name" value="T CELL RECEPTOR ALPHA VARIABLE 16"/>
    <property type="match status" value="1"/>
</dbReference>
<evidence type="ECO:0000313" key="9">
    <source>
        <dbReference type="Proteomes" id="UP000694620"/>
    </source>
</evidence>
<dbReference type="PROSITE" id="PS50835">
    <property type="entry name" value="IG_LIKE"/>
    <property type="match status" value="1"/>
</dbReference>
<dbReference type="Ensembl" id="ENSECRT00000014342.1">
    <property type="protein sequence ID" value="ENSECRP00000014098.1"/>
    <property type="gene ID" value="ENSECRG00000009394.1"/>
</dbReference>
<feature type="signal peptide" evidence="6">
    <location>
        <begin position="1"/>
        <end position="20"/>
    </location>
</feature>
<accession>A0A8C4SBY6</accession>
<keyword evidence="5" id="KW-0391">Immunity</keyword>
<keyword evidence="9" id="KW-1185">Reference proteome</keyword>
<dbReference type="InterPro" id="IPR003599">
    <property type="entry name" value="Ig_sub"/>
</dbReference>
<dbReference type="Gene3D" id="2.60.40.10">
    <property type="entry name" value="Immunoglobulins"/>
    <property type="match status" value="1"/>
</dbReference>
<evidence type="ECO:0000256" key="1">
    <source>
        <dbReference type="ARBA" id="ARBA00022729"/>
    </source>
</evidence>
<evidence type="ECO:0000259" key="7">
    <source>
        <dbReference type="PROSITE" id="PS50835"/>
    </source>
</evidence>
<dbReference type="InterPro" id="IPR051287">
    <property type="entry name" value="TCR_variable_region"/>
</dbReference>
<dbReference type="GO" id="GO:0002250">
    <property type="term" value="P:adaptive immune response"/>
    <property type="evidence" value="ECO:0007669"/>
    <property type="project" value="UniProtKB-KW"/>
</dbReference>
<evidence type="ECO:0000256" key="3">
    <source>
        <dbReference type="ARBA" id="ARBA00023170"/>
    </source>
</evidence>
<dbReference type="InterPro" id="IPR013106">
    <property type="entry name" value="Ig_V-set"/>
</dbReference>
<feature type="chain" id="PRO_5034176312" description="Ig-like domain-containing protein" evidence="6">
    <location>
        <begin position="21"/>
        <end position="120"/>
    </location>
</feature>
<evidence type="ECO:0000256" key="5">
    <source>
        <dbReference type="ARBA" id="ARBA00043266"/>
    </source>
</evidence>
<evidence type="ECO:0000313" key="8">
    <source>
        <dbReference type="Ensembl" id="ENSECRP00000014098.1"/>
    </source>
</evidence>
<proteinExistence type="predicted"/>
<dbReference type="GeneTree" id="ENSGT01140000283329"/>
<organism evidence="8 9">
    <name type="scientific">Erpetoichthys calabaricus</name>
    <name type="common">Rope fish</name>
    <name type="synonym">Calamoichthys calabaricus</name>
    <dbReference type="NCBI Taxonomy" id="27687"/>
    <lineage>
        <taxon>Eukaryota</taxon>
        <taxon>Metazoa</taxon>
        <taxon>Chordata</taxon>
        <taxon>Craniata</taxon>
        <taxon>Vertebrata</taxon>
        <taxon>Euteleostomi</taxon>
        <taxon>Actinopterygii</taxon>
        <taxon>Polypteriformes</taxon>
        <taxon>Polypteridae</taxon>
        <taxon>Erpetoichthys</taxon>
    </lineage>
</organism>
<keyword evidence="2" id="KW-1064">Adaptive immunity</keyword>
<dbReference type="Pfam" id="PF07686">
    <property type="entry name" value="V-set"/>
    <property type="match status" value="1"/>
</dbReference>
<keyword evidence="4" id="KW-0393">Immunoglobulin domain</keyword>
<protein>
    <recommendedName>
        <fullName evidence="7">Ig-like domain-containing protein</fullName>
    </recommendedName>
</protein>
<reference evidence="8" key="3">
    <citation type="submission" date="2025-09" db="UniProtKB">
        <authorList>
            <consortium name="Ensembl"/>
        </authorList>
    </citation>
    <scope>IDENTIFICATION</scope>
</reference>
<evidence type="ECO:0000256" key="2">
    <source>
        <dbReference type="ARBA" id="ARBA00023130"/>
    </source>
</evidence>
<reference evidence="8" key="2">
    <citation type="submission" date="2025-08" db="UniProtKB">
        <authorList>
            <consortium name="Ensembl"/>
        </authorList>
    </citation>
    <scope>IDENTIFICATION</scope>
</reference>
<dbReference type="SUPFAM" id="SSF48726">
    <property type="entry name" value="Immunoglobulin"/>
    <property type="match status" value="1"/>
</dbReference>
<dbReference type="PANTHER" id="PTHR19367">
    <property type="entry name" value="T-CELL RECEPTOR ALPHA CHAIN V REGION"/>
    <property type="match status" value="1"/>
</dbReference>